<gene>
    <name evidence="2" type="ORF">PoB_000744700</name>
</gene>
<keyword evidence="1" id="KW-0812">Transmembrane</keyword>
<keyword evidence="1" id="KW-0472">Membrane</keyword>
<dbReference type="Proteomes" id="UP000735302">
    <property type="component" value="Unassembled WGS sequence"/>
</dbReference>
<proteinExistence type="predicted"/>
<evidence type="ECO:0000313" key="2">
    <source>
        <dbReference type="EMBL" id="GFN80941.1"/>
    </source>
</evidence>
<comment type="caution">
    <text evidence="2">The sequence shown here is derived from an EMBL/GenBank/DDBJ whole genome shotgun (WGS) entry which is preliminary data.</text>
</comment>
<accession>A0AAV3YDI5</accession>
<dbReference type="EMBL" id="BLXT01000859">
    <property type="protein sequence ID" value="GFN80941.1"/>
    <property type="molecule type" value="Genomic_DNA"/>
</dbReference>
<feature type="transmembrane region" description="Helical" evidence="1">
    <location>
        <begin position="41"/>
        <end position="59"/>
    </location>
</feature>
<reference evidence="2 3" key="1">
    <citation type="journal article" date="2021" name="Elife">
        <title>Chloroplast acquisition without the gene transfer in kleptoplastic sea slugs, Plakobranchus ocellatus.</title>
        <authorList>
            <person name="Maeda T."/>
            <person name="Takahashi S."/>
            <person name="Yoshida T."/>
            <person name="Shimamura S."/>
            <person name="Takaki Y."/>
            <person name="Nagai Y."/>
            <person name="Toyoda A."/>
            <person name="Suzuki Y."/>
            <person name="Arimoto A."/>
            <person name="Ishii H."/>
            <person name="Satoh N."/>
            <person name="Nishiyama T."/>
            <person name="Hasebe M."/>
            <person name="Maruyama T."/>
            <person name="Minagawa J."/>
            <person name="Obokata J."/>
            <person name="Shigenobu S."/>
        </authorList>
    </citation>
    <scope>NUCLEOTIDE SEQUENCE [LARGE SCALE GENOMIC DNA]</scope>
</reference>
<keyword evidence="3" id="KW-1185">Reference proteome</keyword>
<name>A0AAV3YDI5_9GAST</name>
<evidence type="ECO:0000313" key="3">
    <source>
        <dbReference type="Proteomes" id="UP000735302"/>
    </source>
</evidence>
<keyword evidence="1" id="KW-1133">Transmembrane helix</keyword>
<protein>
    <submittedName>
        <fullName evidence="2">Tigger transposable element-derived protein</fullName>
    </submittedName>
</protein>
<evidence type="ECO:0000256" key="1">
    <source>
        <dbReference type="SAM" id="Phobius"/>
    </source>
</evidence>
<dbReference type="AlphaFoldDB" id="A0AAV3YDI5"/>
<organism evidence="2 3">
    <name type="scientific">Plakobranchus ocellatus</name>
    <dbReference type="NCBI Taxonomy" id="259542"/>
    <lineage>
        <taxon>Eukaryota</taxon>
        <taxon>Metazoa</taxon>
        <taxon>Spiralia</taxon>
        <taxon>Lophotrochozoa</taxon>
        <taxon>Mollusca</taxon>
        <taxon>Gastropoda</taxon>
        <taxon>Heterobranchia</taxon>
        <taxon>Euthyneura</taxon>
        <taxon>Panpulmonata</taxon>
        <taxon>Sacoglossa</taxon>
        <taxon>Placobranchoidea</taxon>
        <taxon>Plakobranchidae</taxon>
        <taxon>Plakobranchus</taxon>
    </lineage>
</organism>
<sequence length="95" mass="10410">MYNIDEANLSTVPETVHKVLAAKGKRQVGAESSTVRSVTTTGVFCMNAAGCFFPPMVIFKRKRMKDEHKDSAPQGTVFDCNGSALQTICRLKLQT</sequence>